<dbReference type="InterPro" id="IPR036249">
    <property type="entry name" value="Thioredoxin-like_sf"/>
</dbReference>
<keyword evidence="3" id="KW-1185">Reference proteome</keyword>
<dbReference type="Gene3D" id="3.40.30.10">
    <property type="entry name" value="Glutaredoxin"/>
    <property type="match status" value="1"/>
</dbReference>
<dbReference type="Proteomes" id="UP000245942">
    <property type="component" value="Unassembled WGS sequence"/>
</dbReference>
<dbReference type="SFLD" id="SFLDG00358">
    <property type="entry name" value="Main_(cytGST)"/>
    <property type="match status" value="1"/>
</dbReference>
<dbReference type="GeneID" id="37014731"/>
<dbReference type="OrthoDB" id="4951845at2759"/>
<dbReference type="STRING" id="1684307.A0A316U2W9"/>
<dbReference type="PROSITE" id="PS51354">
    <property type="entry name" value="GLUTAREDOXIN_2"/>
    <property type="match status" value="1"/>
</dbReference>
<organism evidence="2 3">
    <name type="scientific">Pseudomicrostroma glucosiphilum</name>
    <dbReference type="NCBI Taxonomy" id="1684307"/>
    <lineage>
        <taxon>Eukaryota</taxon>
        <taxon>Fungi</taxon>
        <taxon>Dikarya</taxon>
        <taxon>Basidiomycota</taxon>
        <taxon>Ustilaginomycotina</taxon>
        <taxon>Exobasidiomycetes</taxon>
        <taxon>Microstromatales</taxon>
        <taxon>Microstromatales incertae sedis</taxon>
        <taxon>Pseudomicrostroma</taxon>
    </lineage>
</organism>
<name>A0A316U2W9_9BASI</name>
<keyword evidence="2" id="KW-0808">Transferase</keyword>
<evidence type="ECO:0000313" key="3">
    <source>
        <dbReference type="Proteomes" id="UP000245942"/>
    </source>
</evidence>
<gene>
    <name evidence="2" type="ORF">BCV69DRAFT_284312</name>
</gene>
<dbReference type="PROSITE" id="PS50404">
    <property type="entry name" value="GST_NTER"/>
    <property type="match status" value="1"/>
</dbReference>
<reference evidence="2 3" key="1">
    <citation type="journal article" date="2018" name="Mol. Biol. Evol.">
        <title>Broad Genomic Sampling Reveals a Smut Pathogenic Ancestry of the Fungal Clade Ustilaginomycotina.</title>
        <authorList>
            <person name="Kijpornyongpan T."/>
            <person name="Mondo S.J."/>
            <person name="Barry K."/>
            <person name="Sandor L."/>
            <person name="Lee J."/>
            <person name="Lipzen A."/>
            <person name="Pangilinan J."/>
            <person name="LaButti K."/>
            <person name="Hainaut M."/>
            <person name="Henrissat B."/>
            <person name="Grigoriev I.V."/>
            <person name="Spatafora J.W."/>
            <person name="Aime M.C."/>
        </authorList>
    </citation>
    <scope>NUCLEOTIDE SEQUENCE [LARGE SCALE GENOMIC DNA]</scope>
    <source>
        <strain evidence="2 3">MCA 4718</strain>
    </source>
</reference>
<dbReference type="GO" id="GO:0016740">
    <property type="term" value="F:transferase activity"/>
    <property type="evidence" value="ECO:0007669"/>
    <property type="project" value="UniProtKB-KW"/>
</dbReference>
<dbReference type="PANTHER" id="PTHR43968:SF6">
    <property type="entry name" value="GLUTATHIONE S-TRANSFERASE OMEGA"/>
    <property type="match status" value="1"/>
</dbReference>
<dbReference type="SFLD" id="SFLDS00019">
    <property type="entry name" value="Glutathione_Transferase_(cytos"/>
    <property type="match status" value="1"/>
</dbReference>
<sequence length="261" mass="29472">MPIPDAQIHPEATGAAAKTVAAHKDKNNAALTFYSGWFCPYVQRVWLALEEKGIPYYYEEINPYHKDEYLKINPKGLVPAIRSDGVNIYESHILNEFLEDKFPQSKRLLPERAEQKAVARIQMDLVTKKIIPAYFRCVQSQDVEGQKAARKEMYDACREFGTFIDSSKGPFVGGKELDGVDIALAPWAVRQWVLDEHRGGPATEAECGQAYVKWAKAVQSHPTVLKTTSDREHYVPIYQRYLKDEAQSEAAKATRAGKVIP</sequence>
<dbReference type="InterPro" id="IPR004045">
    <property type="entry name" value="Glutathione_S-Trfase_N"/>
</dbReference>
<dbReference type="GO" id="GO:0005737">
    <property type="term" value="C:cytoplasm"/>
    <property type="evidence" value="ECO:0007669"/>
    <property type="project" value="TreeGrafter"/>
</dbReference>
<dbReference type="SUPFAM" id="SSF52833">
    <property type="entry name" value="Thioredoxin-like"/>
    <property type="match status" value="1"/>
</dbReference>
<dbReference type="AlphaFoldDB" id="A0A316U2W9"/>
<dbReference type="Pfam" id="PF13409">
    <property type="entry name" value="GST_N_2"/>
    <property type="match status" value="1"/>
</dbReference>
<dbReference type="CDD" id="cd00570">
    <property type="entry name" value="GST_N_family"/>
    <property type="match status" value="1"/>
</dbReference>
<accession>A0A316U2W9</accession>
<evidence type="ECO:0000259" key="1">
    <source>
        <dbReference type="PROSITE" id="PS50404"/>
    </source>
</evidence>
<dbReference type="PANTHER" id="PTHR43968">
    <property type="match status" value="1"/>
</dbReference>
<dbReference type="InterPro" id="IPR050983">
    <property type="entry name" value="GST_Omega/HSP26"/>
</dbReference>
<dbReference type="RefSeq" id="XP_025346314.1">
    <property type="nucleotide sequence ID" value="XM_025492997.1"/>
</dbReference>
<dbReference type="EMBL" id="KZ819332">
    <property type="protein sequence ID" value="PWN19154.1"/>
    <property type="molecule type" value="Genomic_DNA"/>
</dbReference>
<protein>
    <submittedName>
        <fullName evidence="2">Glutathione-S-transferase</fullName>
    </submittedName>
</protein>
<dbReference type="SUPFAM" id="SSF47616">
    <property type="entry name" value="GST C-terminal domain-like"/>
    <property type="match status" value="1"/>
</dbReference>
<feature type="domain" description="GST N-terminal" evidence="1">
    <location>
        <begin position="29"/>
        <end position="106"/>
    </location>
</feature>
<dbReference type="InterPro" id="IPR036282">
    <property type="entry name" value="Glutathione-S-Trfase_C_sf"/>
</dbReference>
<proteinExistence type="predicted"/>
<evidence type="ECO:0000313" key="2">
    <source>
        <dbReference type="EMBL" id="PWN19154.1"/>
    </source>
</evidence>
<dbReference type="Gene3D" id="1.20.1050.10">
    <property type="match status" value="1"/>
</dbReference>
<dbReference type="InterPro" id="IPR040079">
    <property type="entry name" value="Glutathione_S-Trfase"/>
</dbReference>